<proteinExistence type="predicted"/>
<keyword evidence="1" id="KW-0812">Transmembrane</keyword>
<sequence length="174" mass="19964">MQNKELMLIVKSIHFNYLESLKRLNLNPKRIHQIVGSYMVLTVLGAGIVLWFHQERSDLLAIQEQQTLQNEADQVVVSSQAYEMIMATDKKEITEEALKDKLMKYLSGKALTITAMEETENKKGKSLSVEVTGNLRDYFTLVEELNGDSPELQIEPKQLNKQNNQLHIQFDIIS</sequence>
<evidence type="ECO:0000256" key="1">
    <source>
        <dbReference type="SAM" id="Phobius"/>
    </source>
</evidence>
<gene>
    <name evidence="2" type="ORF">VRLFYP33_01840</name>
</gene>
<organism evidence="2">
    <name type="scientific">Veillonella ratti</name>
    <dbReference type="NCBI Taxonomy" id="103892"/>
    <lineage>
        <taxon>Bacteria</taxon>
        <taxon>Bacillati</taxon>
        <taxon>Bacillota</taxon>
        <taxon>Negativicutes</taxon>
        <taxon>Veillonellales</taxon>
        <taxon>Veillonellaceae</taxon>
        <taxon>Veillonella</taxon>
    </lineage>
</organism>
<feature type="transmembrane region" description="Helical" evidence="1">
    <location>
        <begin position="31"/>
        <end position="52"/>
    </location>
</feature>
<dbReference type="EMBL" id="CACRUX010000066">
    <property type="protein sequence ID" value="VYU36274.1"/>
    <property type="molecule type" value="Genomic_DNA"/>
</dbReference>
<name>A0A6N3E8Q2_9FIRM</name>
<evidence type="ECO:0000313" key="2">
    <source>
        <dbReference type="EMBL" id="VYU36274.1"/>
    </source>
</evidence>
<keyword evidence="1" id="KW-1133">Transmembrane helix</keyword>
<reference evidence="2" key="1">
    <citation type="submission" date="2019-11" db="EMBL/GenBank/DDBJ databases">
        <authorList>
            <person name="Feng L."/>
        </authorList>
    </citation>
    <scope>NUCLEOTIDE SEQUENCE</scope>
    <source>
        <strain evidence="2">VrattiLFYP33</strain>
    </source>
</reference>
<accession>A0A6N3E8Q2</accession>
<dbReference type="AlphaFoldDB" id="A0A6N3E8Q2"/>
<keyword evidence="1" id="KW-0472">Membrane</keyword>
<protein>
    <submittedName>
        <fullName evidence="2">Uncharacterized protein</fullName>
    </submittedName>
</protein>